<accession>A0A3M7SGB5</accession>
<comment type="caution">
    <text evidence="2">The sequence shown here is derived from an EMBL/GenBank/DDBJ whole genome shotgun (WGS) entry which is preliminary data.</text>
</comment>
<evidence type="ECO:0000256" key="1">
    <source>
        <dbReference type="SAM" id="Phobius"/>
    </source>
</evidence>
<name>A0A3M7SGB5_BRAPC</name>
<reference evidence="2 3" key="1">
    <citation type="journal article" date="2018" name="Sci. Rep.">
        <title>Genomic signatures of local adaptation to the degree of environmental predictability in rotifers.</title>
        <authorList>
            <person name="Franch-Gras L."/>
            <person name="Hahn C."/>
            <person name="Garcia-Roger E.M."/>
            <person name="Carmona M.J."/>
            <person name="Serra M."/>
            <person name="Gomez A."/>
        </authorList>
    </citation>
    <scope>NUCLEOTIDE SEQUENCE [LARGE SCALE GENOMIC DNA]</scope>
    <source>
        <strain evidence="2">HYR1</strain>
    </source>
</reference>
<dbReference type="AlphaFoldDB" id="A0A3M7SGB5"/>
<keyword evidence="1" id="KW-1133">Transmembrane helix</keyword>
<gene>
    <name evidence="2" type="ORF">BpHYR1_045247</name>
</gene>
<keyword evidence="1" id="KW-0472">Membrane</keyword>
<sequence>MKSSFLKNKELMVISVISLDGFTHRTFPNGLSPSFQSSCSIKIENLKIKIFYVQLKLRITNKKQRQIIWTNAVRSFFSLLFMKMLICAIKHRRDSFYLRGNFFYLGLARIPKKDTE</sequence>
<keyword evidence="1" id="KW-0812">Transmembrane</keyword>
<keyword evidence="3" id="KW-1185">Reference proteome</keyword>
<protein>
    <submittedName>
        <fullName evidence="2">Uncharacterized protein</fullName>
    </submittedName>
</protein>
<dbReference type="Proteomes" id="UP000276133">
    <property type="component" value="Unassembled WGS sequence"/>
</dbReference>
<proteinExistence type="predicted"/>
<dbReference type="EMBL" id="REGN01001408">
    <property type="protein sequence ID" value="RNA34833.1"/>
    <property type="molecule type" value="Genomic_DNA"/>
</dbReference>
<evidence type="ECO:0000313" key="3">
    <source>
        <dbReference type="Proteomes" id="UP000276133"/>
    </source>
</evidence>
<organism evidence="2 3">
    <name type="scientific">Brachionus plicatilis</name>
    <name type="common">Marine rotifer</name>
    <name type="synonym">Brachionus muelleri</name>
    <dbReference type="NCBI Taxonomy" id="10195"/>
    <lineage>
        <taxon>Eukaryota</taxon>
        <taxon>Metazoa</taxon>
        <taxon>Spiralia</taxon>
        <taxon>Gnathifera</taxon>
        <taxon>Rotifera</taxon>
        <taxon>Eurotatoria</taxon>
        <taxon>Monogononta</taxon>
        <taxon>Pseudotrocha</taxon>
        <taxon>Ploima</taxon>
        <taxon>Brachionidae</taxon>
        <taxon>Brachionus</taxon>
    </lineage>
</organism>
<evidence type="ECO:0000313" key="2">
    <source>
        <dbReference type="EMBL" id="RNA34833.1"/>
    </source>
</evidence>
<feature type="transmembrane region" description="Helical" evidence="1">
    <location>
        <begin position="67"/>
        <end position="89"/>
    </location>
</feature>